<organism evidence="4 5">
    <name type="scientific">Formivibrio citricus</name>
    <dbReference type="NCBI Taxonomy" id="83765"/>
    <lineage>
        <taxon>Bacteria</taxon>
        <taxon>Pseudomonadati</taxon>
        <taxon>Pseudomonadota</taxon>
        <taxon>Betaproteobacteria</taxon>
        <taxon>Neisseriales</taxon>
        <taxon>Chitinibacteraceae</taxon>
        <taxon>Formivibrio</taxon>
    </lineage>
</organism>
<dbReference type="GO" id="GO:0016787">
    <property type="term" value="F:hydrolase activity"/>
    <property type="evidence" value="ECO:0007669"/>
    <property type="project" value="UniProtKB-KW"/>
</dbReference>
<accession>A0A1I4VXT4</accession>
<sequence length="213" mass="22352">MKPLHLILSAGLLAFPALGETLPRTTNVIEEWSAIKAPPAPPVASVTVDAKTAALLVLDMQNNLVNPQSRPRAVAAVPGIAQLLGRARAAGMLVAHSNTPTGAPADIVPALAPLAGEPVVRSGVDKFFRTDLEKILMERGIKTVIVVGTAPNGAVLHTATGASLRGMKVLIPVDGMPGAESYSEQYTAWHMLNAPGTRANATLTRLNWIKIQQ</sequence>
<dbReference type="Gene3D" id="3.40.50.850">
    <property type="entry name" value="Isochorismatase-like"/>
    <property type="match status" value="1"/>
</dbReference>
<feature type="chain" id="PRO_5017463480" evidence="2">
    <location>
        <begin position="20"/>
        <end position="213"/>
    </location>
</feature>
<dbReference type="STRING" id="83765.SAMN05660284_00439"/>
<name>A0A1I4VXT4_9NEIS</name>
<dbReference type="EMBL" id="FOVE01000002">
    <property type="protein sequence ID" value="SFN06104.1"/>
    <property type="molecule type" value="Genomic_DNA"/>
</dbReference>
<dbReference type="Proteomes" id="UP000242869">
    <property type="component" value="Unassembled WGS sequence"/>
</dbReference>
<dbReference type="RefSeq" id="WP_091190645.1">
    <property type="nucleotide sequence ID" value="NZ_FOVE01000002.1"/>
</dbReference>
<feature type="domain" description="Isochorismatase-like" evidence="3">
    <location>
        <begin position="53"/>
        <end position="195"/>
    </location>
</feature>
<evidence type="ECO:0000313" key="4">
    <source>
        <dbReference type="EMBL" id="SFN06104.1"/>
    </source>
</evidence>
<proteinExistence type="predicted"/>
<gene>
    <name evidence="4" type="ORF">SAMN05660284_00439</name>
</gene>
<keyword evidence="2" id="KW-0732">Signal</keyword>
<feature type="signal peptide" evidence="2">
    <location>
        <begin position="1"/>
        <end position="19"/>
    </location>
</feature>
<evidence type="ECO:0000313" key="5">
    <source>
        <dbReference type="Proteomes" id="UP000242869"/>
    </source>
</evidence>
<dbReference type="InterPro" id="IPR036380">
    <property type="entry name" value="Isochorismatase-like_sf"/>
</dbReference>
<dbReference type="SUPFAM" id="SSF52499">
    <property type="entry name" value="Isochorismatase-like hydrolases"/>
    <property type="match status" value="1"/>
</dbReference>
<dbReference type="Pfam" id="PF00857">
    <property type="entry name" value="Isochorismatase"/>
    <property type="match status" value="1"/>
</dbReference>
<dbReference type="PANTHER" id="PTHR43540:SF6">
    <property type="entry name" value="ISOCHORISMATASE-LIKE DOMAIN-CONTAINING PROTEIN"/>
    <property type="match status" value="1"/>
</dbReference>
<evidence type="ECO:0000256" key="1">
    <source>
        <dbReference type="ARBA" id="ARBA00022801"/>
    </source>
</evidence>
<dbReference type="InterPro" id="IPR050272">
    <property type="entry name" value="Isochorismatase-like_hydrls"/>
</dbReference>
<reference evidence="5" key="1">
    <citation type="submission" date="2016-10" db="EMBL/GenBank/DDBJ databases">
        <authorList>
            <person name="Varghese N."/>
            <person name="Submissions S."/>
        </authorList>
    </citation>
    <scope>NUCLEOTIDE SEQUENCE [LARGE SCALE GENOMIC DNA]</scope>
    <source>
        <strain evidence="5">DSM 6150</strain>
    </source>
</reference>
<evidence type="ECO:0000259" key="3">
    <source>
        <dbReference type="Pfam" id="PF00857"/>
    </source>
</evidence>
<keyword evidence="1" id="KW-0378">Hydrolase</keyword>
<protein>
    <submittedName>
        <fullName evidence="4">Nicotinamidase-related amidase</fullName>
    </submittedName>
</protein>
<dbReference type="PANTHER" id="PTHR43540">
    <property type="entry name" value="PEROXYUREIDOACRYLATE/UREIDOACRYLATE AMIDOHYDROLASE-RELATED"/>
    <property type="match status" value="1"/>
</dbReference>
<dbReference type="OrthoDB" id="5360912at2"/>
<dbReference type="InterPro" id="IPR000868">
    <property type="entry name" value="Isochorismatase-like_dom"/>
</dbReference>
<dbReference type="CDD" id="cd00431">
    <property type="entry name" value="cysteine_hydrolases"/>
    <property type="match status" value="1"/>
</dbReference>
<keyword evidence="5" id="KW-1185">Reference proteome</keyword>
<evidence type="ECO:0000256" key="2">
    <source>
        <dbReference type="SAM" id="SignalP"/>
    </source>
</evidence>
<dbReference type="AlphaFoldDB" id="A0A1I4VXT4"/>